<sequence length="100" mass="11639">MDQFNLSKEVINVQGTVEFIRERLTHLENSNDLGFELSEPATNLIYLEITIEGRNLSTKIRFGEIYEHVIQNKLDNGVLDFDSVDRFILKKINELIINSR</sequence>
<protein>
    <submittedName>
        <fullName evidence="1">Uncharacterized protein</fullName>
    </submittedName>
</protein>
<organism evidence="1">
    <name type="scientific">Siphoviridae sp. cthL03</name>
    <dbReference type="NCBI Taxonomy" id="2825615"/>
    <lineage>
        <taxon>Viruses</taxon>
        <taxon>Duplodnaviria</taxon>
        <taxon>Heunggongvirae</taxon>
        <taxon>Uroviricota</taxon>
        <taxon>Caudoviricetes</taxon>
    </lineage>
</organism>
<reference evidence="1" key="1">
    <citation type="journal article" date="2021" name="Proc. Natl. Acad. Sci. U.S.A.">
        <title>A Catalog of Tens of Thousands of Viruses from Human Metagenomes Reveals Hidden Associations with Chronic Diseases.</title>
        <authorList>
            <person name="Tisza M.J."/>
            <person name="Buck C.B."/>
        </authorList>
    </citation>
    <scope>NUCLEOTIDE SEQUENCE</scope>
    <source>
        <strain evidence="1">CthL03</strain>
    </source>
</reference>
<evidence type="ECO:0000313" key="1">
    <source>
        <dbReference type="EMBL" id="DAE05617.1"/>
    </source>
</evidence>
<proteinExistence type="predicted"/>
<accession>A0A8S5PGW5</accession>
<dbReference type="EMBL" id="BK015413">
    <property type="protein sequence ID" value="DAE05617.1"/>
    <property type="molecule type" value="Genomic_DNA"/>
</dbReference>
<name>A0A8S5PGW5_9CAUD</name>